<keyword evidence="4" id="KW-1185">Reference proteome</keyword>
<proteinExistence type="predicted"/>
<evidence type="ECO:0000256" key="1">
    <source>
        <dbReference type="SAM" id="Coils"/>
    </source>
</evidence>
<evidence type="ECO:0000313" key="3">
    <source>
        <dbReference type="EMBL" id="RYR59578.1"/>
    </source>
</evidence>
<feature type="coiled-coil region" evidence="1">
    <location>
        <begin position="47"/>
        <end position="74"/>
    </location>
</feature>
<gene>
    <name evidence="3" type="ORF">Ahy_A05g025476</name>
</gene>
<name>A0A445D8S2_ARAHY</name>
<comment type="caution">
    <text evidence="3">The sequence shown here is derived from an EMBL/GenBank/DDBJ whole genome shotgun (WGS) entry which is preliminary data.</text>
</comment>
<feature type="region of interest" description="Disordered" evidence="2">
    <location>
        <begin position="182"/>
        <end position="213"/>
    </location>
</feature>
<feature type="region of interest" description="Disordered" evidence="2">
    <location>
        <begin position="123"/>
        <end position="159"/>
    </location>
</feature>
<dbReference type="EMBL" id="SDMP01000005">
    <property type="protein sequence ID" value="RYR59578.1"/>
    <property type="molecule type" value="Genomic_DNA"/>
</dbReference>
<organism evidence="3 4">
    <name type="scientific">Arachis hypogaea</name>
    <name type="common">Peanut</name>
    <dbReference type="NCBI Taxonomy" id="3818"/>
    <lineage>
        <taxon>Eukaryota</taxon>
        <taxon>Viridiplantae</taxon>
        <taxon>Streptophyta</taxon>
        <taxon>Embryophyta</taxon>
        <taxon>Tracheophyta</taxon>
        <taxon>Spermatophyta</taxon>
        <taxon>Magnoliopsida</taxon>
        <taxon>eudicotyledons</taxon>
        <taxon>Gunneridae</taxon>
        <taxon>Pentapetalae</taxon>
        <taxon>rosids</taxon>
        <taxon>fabids</taxon>
        <taxon>Fabales</taxon>
        <taxon>Fabaceae</taxon>
        <taxon>Papilionoideae</taxon>
        <taxon>50 kb inversion clade</taxon>
        <taxon>dalbergioids sensu lato</taxon>
        <taxon>Dalbergieae</taxon>
        <taxon>Pterocarpus clade</taxon>
        <taxon>Arachis</taxon>
    </lineage>
</organism>
<dbReference type="Proteomes" id="UP000289738">
    <property type="component" value="Chromosome A05"/>
</dbReference>
<evidence type="ECO:0000256" key="2">
    <source>
        <dbReference type="SAM" id="MobiDB-lite"/>
    </source>
</evidence>
<reference evidence="3 4" key="1">
    <citation type="submission" date="2019-01" db="EMBL/GenBank/DDBJ databases">
        <title>Sequencing of cultivated peanut Arachis hypogaea provides insights into genome evolution and oil improvement.</title>
        <authorList>
            <person name="Chen X."/>
        </authorList>
    </citation>
    <scope>NUCLEOTIDE SEQUENCE [LARGE SCALE GENOMIC DNA]</scope>
    <source>
        <strain evidence="4">cv. Fuhuasheng</strain>
        <tissue evidence="3">Leaves</tissue>
    </source>
</reference>
<feature type="compositionally biased region" description="Polar residues" evidence="2">
    <location>
        <begin position="139"/>
        <end position="159"/>
    </location>
</feature>
<evidence type="ECO:0000313" key="4">
    <source>
        <dbReference type="Proteomes" id="UP000289738"/>
    </source>
</evidence>
<dbReference type="AlphaFoldDB" id="A0A445D8S2"/>
<sequence length="213" mass="24387">MIRFKNSRSRCYVSLPEGEVVKIAVIGLGFYMRRKLLNVHIPDLVHFDERVRQVEILEKEKEKYKSEMRLKSKTFSRKEKVAYMAMESSEEESELETEVDLMLFDAEVVAIFEKERLKKELAHREEQARQKHPIRRVEGQSSSGPQKSTTAPISRSQALDVTHNGGMGVLFEGVILFSRPSQWYPRGRGRRGQQPPKVSSVDKGNGATPSVHS</sequence>
<keyword evidence="1" id="KW-0175">Coiled coil</keyword>
<accession>A0A445D8S2</accession>
<protein>
    <submittedName>
        <fullName evidence="3">Uncharacterized protein</fullName>
    </submittedName>
</protein>